<evidence type="ECO:0000313" key="6">
    <source>
        <dbReference type="Proteomes" id="UP000006048"/>
    </source>
</evidence>
<dbReference type="HOGENOM" id="CLU_1331455_0_0_12"/>
<dbReference type="RefSeq" id="WP_014802758.1">
    <property type="nucleotide sequence ID" value="NC_018020.1"/>
</dbReference>
<keyword evidence="1" id="KW-0808">Transferase</keyword>
<feature type="domain" description="SET" evidence="3">
    <location>
        <begin position="15"/>
        <end position="130"/>
    </location>
</feature>
<dbReference type="Gene3D" id="2.170.270.10">
    <property type="entry name" value="SET domain"/>
    <property type="match status" value="1"/>
</dbReference>
<dbReference type="InterPro" id="IPR003616">
    <property type="entry name" value="Post-SET_dom"/>
</dbReference>
<dbReference type="PANTHER" id="PTHR12350:SF19">
    <property type="entry name" value="SET DOMAIN-CONTAINING PROTEIN"/>
    <property type="match status" value="1"/>
</dbReference>
<evidence type="ECO:0000256" key="1">
    <source>
        <dbReference type="ARBA" id="ARBA00022679"/>
    </source>
</evidence>
<evidence type="ECO:0000259" key="3">
    <source>
        <dbReference type="PROSITE" id="PS50280"/>
    </source>
</evidence>
<dbReference type="OrthoDB" id="9804945at2"/>
<accession>I4B4P0</accession>
<organism evidence="5 6">
    <name type="scientific">Turneriella parva (strain ATCC BAA-1111 / DSM 21527 / NCTC 11395 / H)</name>
    <name type="common">Leptospira parva</name>
    <dbReference type="NCBI Taxonomy" id="869212"/>
    <lineage>
        <taxon>Bacteria</taxon>
        <taxon>Pseudomonadati</taxon>
        <taxon>Spirochaetota</taxon>
        <taxon>Spirochaetia</taxon>
        <taxon>Leptospirales</taxon>
        <taxon>Leptospiraceae</taxon>
        <taxon>Turneriella</taxon>
    </lineage>
</organism>
<evidence type="ECO:0000259" key="4">
    <source>
        <dbReference type="PROSITE" id="PS50868"/>
    </source>
</evidence>
<dbReference type="KEGG" id="tpx:Turpa_1599"/>
<name>I4B4P0_TURPD</name>
<dbReference type="InterPro" id="IPR053201">
    <property type="entry name" value="Flavunoidine_N-MTase"/>
</dbReference>
<feature type="domain" description="Post-SET" evidence="4">
    <location>
        <begin position="139"/>
        <end position="155"/>
    </location>
</feature>
<dbReference type="InterPro" id="IPR046341">
    <property type="entry name" value="SET_dom_sf"/>
</dbReference>
<dbReference type="PROSITE" id="PS50280">
    <property type="entry name" value="SET"/>
    <property type="match status" value="1"/>
</dbReference>
<evidence type="ECO:0000256" key="2">
    <source>
        <dbReference type="ARBA" id="ARBA00022691"/>
    </source>
</evidence>
<dbReference type="PANTHER" id="PTHR12350">
    <property type="entry name" value="HISTONE-LYSINE N-METHYLTRANSFERASE-RELATED"/>
    <property type="match status" value="1"/>
</dbReference>
<sequence length="206" mass="23012">MKTSTPVREIAVIPPQIELRPTKNGYIGIFARYDFKKGTDIYSHTFRAVPEDAEIILVTPLGEVPIDIKVHTVRRADGMRDYFGFDSFMNHSCDANTISMMYPGDAEKMRYYTHAAKDIAAGDEITCNYLLFDWDCDGHSFDCLCGASGCFGHIGGFTDLSFDRQLAFADGLDDPTFKRFVAGARDQLNKTKLPDSVIRRMAALGL</sequence>
<dbReference type="AlphaFoldDB" id="I4B4P0"/>
<dbReference type="InterPro" id="IPR001214">
    <property type="entry name" value="SET_dom"/>
</dbReference>
<keyword evidence="6" id="KW-1185">Reference proteome</keyword>
<dbReference type="PROSITE" id="PS50868">
    <property type="entry name" value="POST_SET"/>
    <property type="match status" value="1"/>
</dbReference>
<dbReference type="STRING" id="869212.Turpa_1599"/>
<proteinExistence type="predicted"/>
<gene>
    <name evidence="5" type="ordered locus">Turpa_1599</name>
</gene>
<dbReference type="Proteomes" id="UP000006048">
    <property type="component" value="Chromosome"/>
</dbReference>
<protein>
    <submittedName>
        <fullName evidence="5">Nuclear protein SET</fullName>
    </submittedName>
</protein>
<dbReference type="GO" id="GO:0016740">
    <property type="term" value="F:transferase activity"/>
    <property type="evidence" value="ECO:0007669"/>
    <property type="project" value="UniProtKB-KW"/>
</dbReference>
<reference evidence="5 6" key="1">
    <citation type="submission" date="2012-06" db="EMBL/GenBank/DDBJ databases">
        <title>The complete chromosome of genome of Turneriella parva DSM 21527.</title>
        <authorList>
            <consortium name="US DOE Joint Genome Institute (JGI-PGF)"/>
            <person name="Lucas S."/>
            <person name="Han J."/>
            <person name="Lapidus A."/>
            <person name="Bruce D."/>
            <person name="Goodwin L."/>
            <person name="Pitluck S."/>
            <person name="Peters L."/>
            <person name="Kyrpides N."/>
            <person name="Mavromatis K."/>
            <person name="Ivanova N."/>
            <person name="Mikhailova N."/>
            <person name="Chertkov O."/>
            <person name="Detter J.C."/>
            <person name="Tapia R."/>
            <person name="Han C."/>
            <person name="Land M."/>
            <person name="Hauser L."/>
            <person name="Markowitz V."/>
            <person name="Cheng J.-F."/>
            <person name="Hugenholtz P."/>
            <person name="Woyke T."/>
            <person name="Wu D."/>
            <person name="Gronow S."/>
            <person name="Wellnitz S."/>
            <person name="Brambilla E."/>
            <person name="Klenk H.-P."/>
            <person name="Eisen J.A."/>
        </authorList>
    </citation>
    <scope>NUCLEOTIDE SEQUENCE [LARGE SCALE GENOMIC DNA]</scope>
    <source>
        <strain evidence="6">ATCC BAA-1111 / DSM 21527 / NCTC 11395 / H</strain>
    </source>
</reference>
<keyword evidence="2" id="KW-0949">S-adenosyl-L-methionine</keyword>
<evidence type="ECO:0000313" key="5">
    <source>
        <dbReference type="EMBL" id="AFM12247.1"/>
    </source>
</evidence>
<dbReference type="SUPFAM" id="SSF82199">
    <property type="entry name" value="SET domain"/>
    <property type="match status" value="1"/>
</dbReference>
<dbReference type="EMBL" id="CP002959">
    <property type="protein sequence ID" value="AFM12247.1"/>
    <property type="molecule type" value="Genomic_DNA"/>
</dbReference>
<dbReference type="Pfam" id="PF00856">
    <property type="entry name" value="SET"/>
    <property type="match status" value="1"/>
</dbReference>
<dbReference type="SMART" id="SM00317">
    <property type="entry name" value="SET"/>
    <property type="match status" value="1"/>
</dbReference>